<dbReference type="FunFam" id="3.90.370.10:FF:000001">
    <property type="entry name" value="Metalloproteinase inhibitor 3"/>
    <property type="match status" value="1"/>
</dbReference>
<dbReference type="GO" id="GO:0008191">
    <property type="term" value="F:metalloendopeptidase inhibitor activity"/>
    <property type="evidence" value="ECO:0007669"/>
    <property type="project" value="InterPro"/>
</dbReference>
<feature type="disulfide bond" evidence="15">
    <location>
        <begin position="26"/>
        <end position="133"/>
    </location>
</feature>
<dbReference type="InterPro" id="IPR001820">
    <property type="entry name" value="TIMP"/>
</dbReference>
<dbReference type="InterPro" id="IPR001134">
    <property type="entry name" value="Netrin_domain"/>
</dbReference>
<feature type="disulfide bond" evidence="15">
    <location>
        <begin position="153"/>
        <end position="174"/>
    </location>
</feature>
<keyword evidence="6" id="KW-0483">Metalloprotease inhibitor</keyword>
<keyword evidence="10 14" id="KW-0862">Zinc</keyword>
<dbReference type="GO" id="GO:0009725">
    <property type="term" value="P:response to hormone"/>
    <property type="evidence" value="ECO:0007669"/>
    <property type="project" value="TreeGrafter"/>
</dbReference>
<name>A0A835NT76_9PASS</name>
<feature type="disulfide bond" evidence="15">
    <location>
        <begin position="140"/>
        <end position="145"/>
    </location>
</feature>
<dbReference type="PROSITE" id="PS00288">
    <property type="entry name" value="TIMP"/>
    <property type="match status" value="1"/>
</dbReference>
<dbReference type="InterPro" id="IPR008993">
    <property type="entry name" value="TIMP-like_OB-fold"/>
</dbReference>
<evidence type="ECO:0000256" key="2">
    <source>
        <dbReference type="ARBA" id="ARBA00011027"/>
    </source>
</evidence>
<dbReference type="GO" id="GO:0034097">
    <property type="term" value="P:response to cytokine"/>
    <property type="evidence" value="ECO:0007669"/>
    <property type="project" value="TreeGrafter"/>
</dbReference>
<evidence type="ECO:0000256" key="9">
    <source>
        <dbReference type="ARBA" id="ARBA00022729"/>
    </source>
</evidence>
<dbReference type="GO" id="GO:0046872">
    <property type="term" value="F:metal ion binding"/>
    <property type="evidence" value="ECO:0007669"/>
    <property type="project" value="UniProtKB-KW"/>
</dbReference>
<evidence type="ECO:0000256" key="4">
    <source>
        <dbReference type="ARBA" id="ARBA00022525"/>
    </source>
</evidence>
<dbReference type="Gene3D" id="3.90.370.10">
    <property type="entry name" value="Tissue inhibitor of metalloproteinase-1. Chain B, domain 1"/>
    <property type="match status" value="1"/>
</dbReference>
<evidence type="ECO:0000259" key="17">
    <source>
        <dbReference type="PROSITE" id="PS50189"/>
    </source>
</evidence>
<dbReference type="AlphaFoldDB" id="A0A835NT76"/>
<keyword evidence="9" id="KW-0732">Signal</keyword>
<evidence type="ECO:0000313" key="19">
    <source>
        <dbReference type="EMBL" id="KAI1239204.1"/>
    </source>
</evidence>
<dbReference type="EMBL" id="JADDUC020000005">
    <property type="protein sequence ID" value="KAI1239204.1"/>
    <property type="molecule type" value="Genomic_DNA"/>
</dbReference>
<accession>A0A835NT76</accession>
<evidence type="ECO:0000256" key="8">
    <source>
        <dbReference type="ARBA" id="ARBA00022723"/>
    </source>
</evidence>
<keyword evidence="7" id="KW-0646">Protease inhibitor</keyword>
<dbReference type="GO" id="GO:0005615">
    <property type="term" value="C:extracellular space"/>
    <property type="evidence" value="ECO:0007669"/>
    <property type="project" value="TreeGrafter"/>
</dbReference>
<evidence type="ECO:0000256" key="10">
    <source>
        <dbReference type="ARBA" id="ARBA00022833"/>
    </source>
</evidence>
<feature type="domain" description="NTR" evidence="17">
    <location>
        <begin position="14"/>
        <end position="133"/>
    </location>
</feature>
<comment type="similarity">
    <text evidence="2">Belongs to the protease inhibitor I35 (TIMP) family.</text>
</comment>
<dbReference type="Pfam" id="PF00965">
    <property type="entry name" value="TIMP"/>
    <property type="match status" value="1"/>
</dbReference>
<dbReference type="SUPFAM" id="SSF50242">
    <property type="entry name" value="TIMP-like"/>
    <property type="match status" value="1"/>
</dbReference>
<protein>
    <recommendedName>
        <fullName evidence="3">Metalloproteinase inhibitor 3</fullName>
    </recommendedName>
    <alternativeName>
        <fullName evidence="13">Tissue inhibitor of metalloproteinases 3</fullName>
    </alternativeName>
</protein>
<dbReference type="CDD" id="cd03585">
    <property type="entry name" value="NTR_TIMP"/>
    <property type="match status" value="1"/>
</dbReference>
<evidence type="ECO:0000313" key="18">
    <source>
        <dbReference type="EMBL" id="KAG0120670.1"/>
    </source>
</evidence>
<dbReference type="InterPro" id="IPR030490">
    <property type="entry name" value="TIMP_CS"/>
</dbReference>
<feature type="disulfide bond" evidence="15">
    <location>
        <begin position="14"/>
        <end position="81"/>
    </location>
</feature>
<evidence type="ECO:0000256" key="14">
    <source>
        <dbReference type="PIRSR" id="PIRSR601820-1"/>
    </source>
</evidence>
<proteinExistence type="inferred from homology"/>
<evidence type="ECO:0000256" key="1">
    <source>
        <dbReference type="ARBA" id="ARBA00004498"/>
    </source>
</evidence>
<dbReference type="GO" id="GO:0031012">
    <property type="term" value="C:extracellular matrix"/>
    <property type="evidence" value="ECO:0007669"/>
    <property type="project" value="TreeGrafter"/>
</dbReference>
<dbReference type="GO" id="GO:0002020">
    <property type="term" value="F:protease binding"/>
    <property type="evidence" value="ECO:0007669"/>
    <property type="project" value="TreeGrafter"/>
</dbReference>
<dbReference type="PANTHER" id="PTHR11844:SF22">
    <property type="entry name" value="METALLOPROTEINASE INHIBITOR 3"/>
    <property type="match status" value="1"/>
</dbReference>
<dbReference type="GO" id="GO:0051045">
    <property type="term" value="P:negative regulation of membrane protein ectodomain proteolysis"/>
    <property type="evidence" value="ECO:0007669"/>
    <property type="project" value="TreeGrafter"/>
</dbReference>
<keyword evidence="8 14" id="KW-0479">Metal-binding</keyword>
<evidence type="ECO:0000256" key="13">
    <source>
        <dbReference type="ARBA" id="ARBA00030101"/>
    </source>
</evidence>
<keyword evidence="4" id="KW-0964">Secreted</keyword>
<reference evidence="18" key="1">
    <citation type="submission" date="2020-10" db="EMBL/GenBank/DDBJ databases">
        <title>Feather gene expression reveals the developmental basis of iridescence in African starlings.</title>
        <authorList>
            <person name="Rubenstein D.R."/>
        </authorList>
    </citation>
    <scope>NUCLEOTIDE SEQUENCE</scope>
    <source>
        <strain evidence="18">SS15</strain>
        <tissue evidence="18">Liver</tissue>
    </source>
</reference>
<keyword evidence="20" id="KW-1185">Reference proteome</keyword>
<evidence type="ECO:0000256" key="12">
    <source>
        <dbReference type="ARBA" id="ARBA00023215"/>
    </source>
</evidence>
<keyword evidence="5" id="KW-0272">Extracellular matrix</keyword>
<evidence type="ECO:0000256" key="6">
    <source>
        <dbReference type="ARBA" id="ARBA00022608"/>
    </source>
</evidence>
<dbReference type="Proteomes" id="UP000618051">
    <property type="component" value="Unassembled WGS sequence"/>
</dbReference>
<reference evidence="19 20" key="2">
    <citation type="journal article" date="2021" name="J. Hered.">
        <title>Feather Gene Expression Elucidates the Developmental Basis of Plumage Iridescence in African Starlings.</title>
        <authorList>
            <person name="Rubenstein D.R."/>
            <person name="Corvelo A."/>
            <person name="MacManes M.D."/>
            <person name="Maia R."/>
            <person name="Narzisi G."/>
            <person name="Rousaki A."/>
            <person name="Vandenabeele P."/>
            <person name="Shawkey M.D."/>
            <person name="Solomon J."/>
        </authorList>
    </citation>
    <scope>NUCLEOTIDE SEQUENCE [LARGE SCALE GENOMIC DNA]</scope>
    <source>
        <strain evidence="19">SS15</strain>
    </source>
</reference>
<gene>
    <name evidence="19" type="ORF">IHE44_0012318</name>
    <name evidence="18" type="ORF">IHE44_012186</name>
</gene>
<evidence type="ECO:0000256" key="3">
    <source>
        <dbReference type="ARBA" id="ARBA00013517"/>
    </source>
</evidence>
<dbReference type="PROSITE" id="PS50189">
    <property type="entry name" value="NTR"/>
    <property type="match status" value="1"/>
</dbReference>
<dbReference type="InterPro" id="IPR027465">
    <property type="entry name" value="TIMP_C"/>
</dbReference>
<organism evidence="18">
    <name type="scientific">Lamprotornis superbus</name>
    <dbReference type="NCBI Taxonomy" id="245042"/>
    <lineage>
        <taxon>Eukaryota</taxon>
        <taxon>Metazoa</taxon>
        <taxon>Chordata</taxon>
        <taxon>Craniata</taxon>
        <taxon>Vertebrata</taxon>
        <taxon>Euteleostomi</taxon>
        <taxon>Archelosauria</taxon>
        <taxon>Archosauria</taxon>
        <taxon>Dinosauria</taxon>
        <taxon>Saurischia</taxon>
        <taxon>Theropoda</taxon>
        <taxon>Coelurosauria</taxon>
        <taxon>Aves</taxon>
        <taxon>Neognathae</taxon>
        <taxon>Neoaves</taxon>
        <taxon>Telluraves</taxon>
        <taxon>Australaves</taxon>
        <taxon>Passeriformes</taxon>
        <taxon>Sturnidae</taxon>
        <taxon>Lamprotornis</taxon>
    </lineage>
</organism>
<feature type="binding site" evidence="14">
    <location>
        <position position="14"/>
    </location>
    <ligand>
        <name>Zn(2+)</name>
        <dbReference type="ChEBI" id="CHEBI:29105"/>
        <note>ligand shared with metalloproteinase partner</note>
    </ligand>
</feature>
<evidence type="ECO:0000256" key="11">
    <source>
        <dbReference type="ARBA" id="ARBA00023157"/>
    </source>
</evidence>
<evidence type="ECO:0000256" key="16">
    <source>
        <dbReference type="SAM" id="MobiDB-lite"/>
    </source>
</evidence>
<dbReference type="FunFam" id="2.40.50.120:FF:000005">
    <property type="entry name" value="Metalloproteinase inhibitor 3 precursor"/>
    <property type="match status" value="1"/>
</dbReference>
<dbReference type="OrthoDB" id="6041373at2759"/>
<dbReference type="EMBL" id="JADDUC010000060">
    <property type="protein sequence ID" value="KAG0120670.1"/>
    <property type="molecule type" value="Genomic_DNA"/>
</dbReference>
<dbReference type="PANTHER" id="PTHR11844">
    <property type="entry name" value="METALLOPROTEASE INHIBITOR"/>
    <property type="match status" value="1"/>
</dbReference>
<reference evidence="19" key="3">
    <citation type="submission" date="2022-01" db="EMBL/GenBank/DDBJ databases">
        <authorList>
            <person name="Rubenstein D.R."/>
        </authorList>
    </citation>
    <scope>NUCLEOTIDE SEQUENCE</scope>
    <source>
        <strain evidence="19">SS15</strain>
        <tissue evidence="19">Liver</tissue>
    </source>
</reference>
<evidence type="ECO:0000313" key="20">
    <source>
        <dbReference type="Proteomes" id="UP000618051"/>
    </source>
</evidence>
<comment type="caution">
    <text evidence="18">The sequence shown here is derived from an EMBL/GenBank/DDBJ whole genome shotgun (WGS) entry which is preliminary data.</text>
</comment>
<feature type="region of interest" description="Disordered" evidence="16">
    <location>
        <begin position="929"/>
        <end position="949"/>
    </location>
</feature>
<keyword evidence="11 15" id="KW-1015">Disulfide bond</keyword>
<dbReference type="Gene3D" id="2.40.50.120">
    <property type="match status" value="1"/>
</dbReference>
<evidence type="ECO:0000256" key="15">
    <source>
        <dbReference type="PIRSR" id="PIRSR601820-3"/>
    </source>
</evidence>
<feature type="disulfide bond" evidence="15">
    <location>
        <begin position="16"/>
        <end position="108"/>
    </location>
</feature>
<evidence type="ECO:0000256" key="5">
    <source>
        <dbReference type="ARBA" id="ARBA00022530"/>
    </source>
</evidence>
<comment type="subcellular location">
    <subcellularLocation>
        <location evidence="1">Secreted</location>
        <location evidence="1">Extracellular space</location>
        <location evidence="1">Extracellular matrix</location>
    </subcellularLocation>
</comment>
<evidence type="ECO:0000256" key="7">
    <source>
        <dbReference type="ARBA" id="ARBA00022690"/>
    </source>
</evidence>
<sequence>MMAWSLRDLVVEACTCVPIHPQDAFCNSDIVIRAKVVGKKLMKDGPFGTMRYTVKQMKMYRGFQIMPHVQYIYTEASESLCGVKLEVNKYQYLITGRVYEGKVYTGLCNWYEKWDRLTLSQRKGLNHRYHLGCSCKIRPCYYLPCFATSKNECIWTDMLSNFGHSGYQAKHYACIQRIVMMTMKLVPIFMQILALRTLKKEKEKKGKEKTTFGSLLLHTRGKNGREKKEKKKKREDGALALLHISFTRLIRQLKQNEKKSSLNSGQSDIQKKSSSLGEIGNVIDSSSGRLYLVCLTTSSEQKRVFCILVVVVSKTKAPSLIFREKAELPPAGKSCCSDSSLGQYSILPSVTSITGELFRTSLPNGKERVSETGPECFYVPCVLPELCQMIRWWFRKFFLLPKYGFGLWPQWNNLCLICAWLTKSVRVTEGRMEPPSVFALFGVSIAGCGPPQAQGYNVAMCFVNNKTADTLPESEAYSHFVLQMIFFSLTRLRVFFPFKMTKVYIKSLGKSEMLPHSDGKHTVGFLTIKTVRNKGLHENKLPSLQMSLKILLTCNTFCLCFTYIGFCRLQMYTNGFATGFINFLPLPDTLLLVPKQILHLWQVLCFGKDAFRIPSLFLRAWKASRRGKRKTGKRASVYSYLTDGEADAQWASNFHRTKGTYVDFFGRCSKSLVLCPAATQATECVAVDRNTRPQSTVQRKHEKLKQALLRAPCYPEYLQADKYFMDGEHTLPSIPATISCAQPASVVSTPSIVAPEESKATHHLLMAWEECLLHQGELLRAQRVEDFNELRELGVRERKQKTDRVDANVCKNVLIVVKEKNVSEAGLRYQRELEVMHVPESQEKLRHSPVTTDSAELARLLVKCLDWQLCKRIKCLGWYPRYHLLRCVPDPGQTLKEQLPEDLQTNAKNPFPNLVVQNTVFKENSGNIKRQHIPSLTPPPPSHASADKRKNSQCRIIIVGKEGIDVVEGGQLVSLNYLH</sequence>
<keyword evidence="12" id="KW-0481">Metalloenzyme inhibitor</keyword>
<dbReference type="SMART" id="SM00206">
    <property type="entry name" value="NTR"/>
    <property type="match status" value="1"/>
</dbReference>